<dbReference type="GO" id="GO:0102130">
    <property type="term" value="F:malonyl-CoA methyltransferase activity"/>
    <property type="evidence" value="ECO:0007669"/>
    <property type="project" value="UniProtKB-EC"/>
</dbReference>
<dbReference type="Pfam" id="PF08241">
    <property type="entry name" value="Methyltransf_11"/>
    <property type="match status" value="1"/>
</dbReference>
<evidence type="ECO:0000256" key="6">
    <source>
        <dbReference type="ARBA" id="ARBA00022691"/>
    </source>
</evidence>
<dbReference type="InterPro" id="IPR029063">
    <property type="entry name" value="SAM-dependent_MTases_sf"/>
</dbReference>
<feature type="domain" description="Methyltransferase type 11" evidence="9">
    <location>
        <begin position="59"/>
        <end position="167"/>
    </location>
</feature>
<comment type="function">
    <text evidence="8">Converts the free carboxyl group of a malonyl-thioester to its methyl ester by transfer of a methyl group from S-adenosyl-L-methionine (SAM). It allows to synthesize pimeloyl-ACP via the fatty acid synthetic pathway.</text>
</comment>
<dbReference type="AlphaFoldDB" id="A0A5E4RE29"/>
<evidence type="ECO:0000256" key="8">
    <source>
        <dbReference type="HAMAP-Rule" id="MF_00835"/>
    </source>
</evidence>
<dbReference type="GO" id="GO:0032259">
    <property type="term" value="P:methylation"/>
    <property type="evidence" value="ECO:0007669"/>
    <property type="project" value="UniProtKB-KW"/>
</dbReference>
<evidence type="ECO:0000313" key="10">
    <source>
        <dbReference type="EMBL" id="VVD61061.1"/>
    </source>
</evidence>
<evidence type="ECO:0000256" key="1">
    <source>
        <dbReference type="ARBA" id="ARBA00000852"/>
    </source>
</evidence>
<accession>A0A5E4RE29</accession>
<sequence>MKPSVAPQTPSSAFSARFLRTAFDRRAPNWQEADFLMREVASRLASRLDYIKLKPKRVLDVGCGTGGDLLSFGERYPEAYRVGLDASFAMVKAAAAAAAAGATTGWRRLLRTAPPYGVVQGDFSALPFASRTFDLVWSNLALHWYREPHRVIPEWHRVLSTDGLLMFSAYGPDTLRELRTAWAEVDDIAHVLEPTDMHDLGDMMVASGFDTPVTDMERLTLTFESPDTLLRDVRLLGVNPLPERRSGLTGRARLAALRAALERQRGQDGTIALTFELVYGHAWKIPEKTDAAGNAVVRIQDIGRGGRPR</sequence>
<gene>
    <name evidence="8" type="primary">bioC</name>
    <name evidence="10" type="ORF">PHO31112_00112</name>
</gene>
<dbReference type="InterPro" id="IPR013216">
    <property type="entry name" value="Methyltransf_11"/>
</dbReference>
<dbReference type="UniPathway" id="UPA00078"/>
<dbReference type="SUPFAM" id="SSF53335">
    <property type="entry name" value="S-adenosyl-L-methionine-dependent methyltransferases"/>
    <property type="match status" value="1"/>
</dbReference>
<evidence type="ECO:0000313" key="11">
    <source>
        <dbReference type="Proteomes" id="UP000343317"/>
    </source>
</evidence>
<dbReference type="GO" id="GO:0008757">
    <property type="term" value="F:S-adenosylmethionine-dependent methyltransferase activity"/>
    <property type="evidence" value="ECO:0007669"/>
    <property type="project" value="InterPro"/>
</dbReference>
<keyword evidence="6 8" id="KW-0949">S-adenosyl-L-methionine</keyword>
<dbReference type="PANTHER" id="PTHR13090:SF1">
    <property type="entry name" value="ARGININE-HYDROXYLASE NDUFAF5, MITOCHONDRIAL"/>
    <property type="match status" value="1"/>
</dbReference>
<dbReference type="InterPro" id="IPR011814">
    <property type="entry name" value="BioC"/>
</dbReference>
<name>A0A5E4RE29_9BURK</name>
<evidence type="ECO:0000256" key="4">
    <source>
        <dbReference type="ARBA" id="ARBA00022603"/>
    </source>
</evidence>
<dbReference type="HAMAP" id="MF_00835">
    <property type="entry name" value="BioC"/>
    <property type="match status" value="1"/>
</dbReference>
<dbReference type="GO" id="GO:0016757">
    <property type="term" value="F:glycosyltransferase activity"/>
    <property type="evidence" value="ECO:0007669"/>
    <property type="project" value="UniProtKB-KW"/>
</dbReference>
<proteinExistence type="inferred from homology"/>
<keyword evidence="11" id="KW-1185">Reference proteome</keyword>
<dbReference type="PROSITE" id="PS50096">
    <property type="entry name" value="IQ"/>
    <property type="match status" value="1"/>
</dbReference>
<evidence type="ECO:0000256" key="7">
    <source>
        <dbReference type="ARBA" id="ARBA00022756"/>
    </source>
</evidence>
<dbReference type="CDD" id="cd02440">
    <property type="entry name" value="AdoMet_MTases"/>
    <property type="match status" value="1"/>
</dbReference>
<keyword evidence="5 8" id="KW-0808">Transferase</keyword>
<dbReference type="EC" id="2.1.1.197" evidence="3 8"/>
<evidence type="ECO:0000259" key="9">
    <source>
        <dbReference type="Pfam" id="PF08241"/>
    </source>
</evidence>
<keyword evidence="10" id="KW-0328">Glycosyltransferase</keyword>
<organism evidence="10 11">
    <name type="scientific">Pandoraea horticolens</name>
    <dbReference type="NCBI Taxonomy" id="2508298"/>
    <lineage>
        <taxon>Bacteria</taxon>
        <taxon>Pseudomonadati</taxon>
        <taxon>Pseudomonadota</taxon>
        <taxon>Betaproteobacteria</taxon>
        <taxon>Burkholderiales</taxon>
        <taxon>Burkholderiaceae</taxon>
        <taxon>Pandoraea</taxon>
    </lineage>
</organism>
<keyword evidence="4 8" id="KW-0489">Methyltransferase</keyword>
<dbReference type="PANTHER" id="PTHR13090">
    <property type="entry name" value="ARGININE-HYDROXYLASE NDUFAF5, MITOCHONDRIAL"/>
    <property type="match status" value="1"/>
</dbReference>
<dbReference type="Proteomes" id="UP000343317">
    <property type="component" value="Unassembled WGS sequence"/>
</dbReference>
<evidence type="ECO:0000256" key="5">
    <source>
        <dbReference type="ARBA" id="ARBA00022679"/>
    </source>
</evidence>
<comment type="similarity">
    <text evidence="8">Belongs to the methyltransferase superfamily.</text>
</comment>
<dbReference type="GO" id="GO:0010340">
    <property type="term" value="F:carboxyl-O-methyltransferase activity"/>
    <property type="evidence" value="ECO:0007669"/>
    <property type="project" value="UniProtKB-UniRule"/>
</dbReference>
<evidence type="ECO:0000256" key="2">
    <source>
        <dbReference type="ARBA" id="ARBA00004746"/>
    </source>
</evidence>
<dbReference type="GO" id="GO:0009102">
    <property type="term" value="P:biotin biosynthetic process"/>
    <property type="evidence" value="ECO:0007669"/>
    <property type="project" value="UniProtKB-UniRule"/>
</dbReference>
<comment type="pathway">
    <text evidence="2 8">Cofactor biosynthesis; biotin biosynthesis.</text>
</comment>
<reference evidence="10 11" key="1">
    <citation type="submission" date="2019-08" db="EMBL/GenBank/DDBJ databases">
        <authorList>
            <person name="Peeters C."/>
        </authorList>
    </citation>
    <scope>NUCLEOTIDE SEQUENCE [LARGE SCALE GENOMIC DNA]</scope>
    <source>
        <strain evidence="10 11">LMG 31112</strain>
    </source>
</reference>
<comment type="catalytic activity">
    <reaction evidence="1 8">
        <text>malonyl-[ACP] + S-adenosyl-L-methionine = malonyl-[ACP] methyl ester + S-adenosyl-L-homocysteine</text>
        <dbReference type="Rhea" id="RHEA:17105"/>
        <dbReference type="Rhea" id="RHEA-COMP:9623"/>
        <dbReference type="Rhea" id="RHEA-COMP:9954"/>
        <dbReference type="ChEBI" id="CHEBI:57856"/>
        <dbReference type="ChEBI" id="CHEBI:59789"/>
        <dbReference type="ChEBI" id="CHEBI:78449"/>
        <dbReference type="ChEBI" id="CHEBI:78845"/>
        <dbReference type="EC" id="2.1.1.197"/>
    </reaction>
</comment>
<keyword evidence="7 8" id="KW-0093">Biotin biosynthesis</keyword>
<dbReference type="InterPro" id="IPR050602">
    <property type="entry name" value="Malonyl-ACP_OMT"/>
</dbReference>
<protein>
    <recommendedName>
        <fullName evidence="3 8">Malonyl-[acyl-carrier protein] O-methyltransferase</fullName>
        <shortName evidence="8">Malonyl-ACP O-methyltransferase</shortName>
        <ecNumber evidence="3 8">2.1.1.197</ecNumber>
    </recommendedName>
    <alternativeName>
        <fullName evidence="8">Biotin synthesis protein BioC</fullName>
    </alternativeName>
</protein>
<dbReference type="Gene3D" id="3.40.50.150">
    <property type="entry name" value="Vaccinia Virus protein VP39"/>
    <property type="match status" value="1"/>
</dbReference>
<evidence type="ECO:0000256" key="3">
    <source>
        <dbReference type="ARBA" id="ARBA00012327"/>
    </source>
</evidence>
<dbReference type="EMBL" id="CABPSM010000001">
    <property type="protein sequence ID" value="VVD61061.1"/>
    <property type="molecule type" value="Genomic_DNA"/>
</dbReference>
<dbReference type="RefSeq" id="WP_150618706.1">
    <property type="nucleotide sequence ID" value="NZ_CABPSM010000001.1"/>
</dbReference>